<comment type="caution">
    <text evidence="4">Lacks conserved residue(s) required for the propagation of feature annotation.</text>
</comment>
<evidence type="ECO:0000313" key="8">
    <source>
        <dbReference type="Proteomes" id="UP001601992"/>
    </source>
</evidence>
<dbReference type="InterPro" id="IPR009057">
    <property type="entry name" value="Homeodomain-like_sf"/>
</dbReference>
<dbReference type="Pfam" id="PF00440">
    <property type="entry name" value="TetR_N"/>
    <property type="match status" value="1"/>
</dbReference>
<dbReference type="Gene3D" id="1.10.357.10">
    <property type="entry name" value="Tetracycline Repressor, domain 2"/>
    <property type="match status" value="1"/>
</dbReference>
<dbReference type="InterPro" id="IPR050109">
    <property type="entry name" value="HTH-type_TetR-like_transc_reg"/>
</dbReference>
<feature type="domain" description="HTH tetR-type" evidence="6">
    <location>
        <begin position="7"/>
        <end position="68"/>
    </location>
</feature>
<feature type="region of interest" description="Disordered" evidence="5">
    <location>
        <begin position="200"/>
        <end position="222"/>
    </location>
</feature>
<name>A0ABW6RW96_9NOCA</name>
<sequence>MSPIVPPSTKEAIVLAAERLFAEHGIEGVSLRQIGSAAGNANNSAVRYHFGSKDALIRAILGYRLPGLHQRRIQLIERRPPEDLRAWVSCQLTTIMEQSEQPGSHYLGFIAMLHRHGRRDVFEDLPADLRESTRAFHNRLDTLLDQLPDTLRARRAAQANIFILHAAADRERAHAHGTPLLPFDTEVAELTDAMTGFLQAPASPQSRTAPERAGLALWPPLL</sequence>
<proteinExistence type="predicted"/>
<keyword evidence="8" id="KW-1185">Reference proteome</keyword>
<evidence type="ECO:0000256" key="1">
    <source>
        <dbReference type="ARBA" id="ARBA00023015"/>
    </source>
</evidence>
<evidence type="ECO:0000256" key="4">
    <source>
        <dbReference type="PROSITE-ProRule" id="PRU00335"/>
    </source>
</evidence>
<organism evidence="7 8">
    <name type="scientific">Nocardia jiangxiensis</name>
    <dbReference type="NCBI Taxonomy" id="282685"/>
    <lineage>
        <taxon>Bacteria</taxon>
        <taxon>Bacillati</taxon>
        <taxon>Actinomycetota</taxon>
        <taxon>Actinomycetes</taxon>
        <taxon>Mycobacteriales</taxon>
        <taxon>Nocardiaceae</taxon>
        <taxon>Nocardia</taxon>
    </lineage>
</organism>
<gene>
    <name evidence="7" type="ORF">ACFYXQ_07460</name>
</gene>
<dbReference type="PANTHER" id="PTHR30055:SF234">
    <property type="entry name" value="HTH-TYPE TRANSCRIPTIONAL REGULATOR BETI"/>
    <property type="match status" value="1"/>
</dbReference>
<reference evidence="7 8" key="1">
    <citation type="submission" date="2024-10" db="EMBL/GenBank/DDBJ databases">
        <title>The Natural Products Discovery Center: Release of the First 8490 Sequenced Strains for Exploring Actinobacteria Biosynthetic Diversity.</title>
        <authorList>
            <person name="Kalkreuter E."/>
            <person name="Kautsar S.A."/>
            <person name="Yang D."/>
            <person name="Bader C.D."/>
            <person name="Teijaro C.N."/>
            <person name="Fluegel L."/>
            <person name="Davis C.M."/>
            <person name="Simpson J.R."/>
            <person name="Lauterbach L."/>
            <person name="Steele A.D."/>
            <person name="Gui C."/>
            <person name="Meng S."/>
            <person name="Li G."/>
            <person name="Viehrig K."/>
            <person name="Ye F."/>
            <person name="Su P."/>
            <person name="Kiefer A.F."/>
            <person name="Nichols A."/>
            <person name="Cepeda A.J."/>
            <person name="Yan W."/>
            <person name="Fan B."/>
            <person name="Jiang Y."/>
            <person name="Adhikari A."/>
            <person name="Zheng C.-J."/>
            <person name="Schuster L."/>
            <person name="Cowan T.M."/>
            <person name="Smanski M.J."/>
            <person name="Chevrette M.G."/>
            <person name="De Carvalho L.P.S."/>
            <person name="Shen B."/>
        </authorList>
    </citation>
    <scope>NUCLEOTIDE SEQUENCE [LARGE SCALE GENOMIC DNA]</scope>
    <source>
        <strain evidence="7 8">NPDC002593</strain>
    </source>
</reference>
<dbReference type="EMBL" id="JBIAQY010000002">
    <property type="protein sequence ID" value="MFF3567608.1"/>
    <property type="molecule type" value="Genomic_DNA"/>
</dbReference>
<dbReference type="PROSITE" id="PS50977">
    <property type="entry name" value="HTH_TETR_2"/>
    <property type="match status" value="1"/>
</dbReference>
<dbReference type="RefSeq" id="WP_040832047.1">
    <property type="nucleotide sequence ID" value="NZ_JBIAQY010000002.1"/>
</dbReference>
<dbReference type="SUPFAM" id="SSF46689">
    <property type="entry name" value="Homeodomain-like"/>
    <property type="match status" value="1"/>
</dbReference>
<accession>A0ABW6RW96</accession>
<evidence type="ECO:0000256" key="3">
    <source>
        <dbReference type="ARBA" id="ARBA00023163"/>
    </source>
</evidence>
<evidence type="ECO:0000256" key="2">
    <source>
        <dbReference type="ARBA" id="ARBA00023125"/>
    </source>
</evidence>
<evidence type="ECO:0000256" key="5">
    <source>
        <dbReference type="SAM" id="MobiDB-lite"/>
    </source>
</evidence>
<dbReference type="InterPro" id="IPR001647">
    <property type="entry name" value="HTH_TetR"/>
</dbReference>
<comment type="caution">
    <text evidence="7">The sequence shown here is derived from an EMBL/GenBank/DDBJ whole genome shotgun (WGS) entry which is preliminary data.</text>
</comment>
<protein>
    <submittedName>
        <fullName evidence="7">TetR/AcrR family transcriptional regulator</fullName>
    </submittedName>
</protein>
<keyword evidence="2 4" id="KW-0238">DNA-binding</keyword>
<evidence type="ECO:0000313" key="7">
    <source>
        <dbReference type="EMBL" id="MFF3567608.1"/>
    </source>
</evidence>
<keyword evidence="1" id="KW-0805">Transcription regulation</keyword>
<evidence type="ECO:0000259" key="6">
    <source>
        <dbReference type="PROSITE" id="PS50977"/>
    </source>
</evidence>
<keyword evidence="3" id="KW-0804">Transcription</keyword>
<dbReference type="PANTHER" id="PTHR30055">
    <property type="entry name" value="HTH-TYPE TRANSCRIPTIONAL REGULATOR RUTR"/>
    <property type="match status" value="1"/>
</dbReference>
<dbReference type="Proteomes" id="UP001601992">
    <property type="component" value="Unassembled WGS sequence"/>
</dbReference>